<dbReference type="EMBL" id="BAAAUT010000005">
    <property type="protein sequence ID" value="GAA3120606.1"/>
    <property type="molecule type" value="Genomic_DNA"/>
</dbReference>
<comment type="similarity">
    <text evidence="1">Belongs to the ABC transporter superfamily.</text>
</comment>
<evidence type="ECO:0000256" key="3">
    <source>
        <dbReference type="ARBA" id="ARBA00022741"/>
    </source>
</evidence>
<dbReference type="PANTHER" id="PTHR43335:SF4">
    <property type="entry name" value="ABC TRANSPORTER, ATP-BINDING PROTEIN"/>
    <property type="match status" value="1"/>
</dbReference>
<feature type="domain" description="ABC transporter" evidence="6">
    <location>
        <begin position="60"/>
        <end position="292"/>
    </location>
</feature>
<feature type="region of interest" description="Disordered" evidence="5">
    <location>
        <begin position="1"/>
        <end position="60"/>
    </location>
</feature>
<gene>
    <name evidence="7" type="ORF">GCM10010466_09430</name>
</gene>
<reference evidence="8" key="1">
    <citation type="journal article" date="2019" name="Int. J. Syst. Evol. Microbiol.">
        <title>The Global Catalogue of Microorganisms (GCM) 10K type strain sequencing project: providing services to taxonomists for standard genome sequencing and annotation.</title>
        <authorList>
            <consortium name="The Broad Institute Genomics Platform"/>
            <consortium name="The Broad Institute Genome Sequencing Center for Infectious Disease"/>
            <person name="Wu L."/>
            <person name="Ma J."/>
        </authorList>
    </citation>
    <scope>NUCLEOTIDE SEQUENCE [LARGE SCALE GENOMIC DNA]</scope>
    <source>
        <strain evidence="8">JCM 9373</strain>
    </source>
</reference>
<proteinExistence type="inferred from homology"/>
<feature type="compositionally biased region" description="Low complexity" evidence="5">
    <location>
        <begin position="19"/>
        <end position="29"/>
    </location>
</feature>
<dbReference type="Proteomes" id="UP001500320">
    <property type="component" value="Unassembled WGS sequence"/>
</dbReference>
<evidence type="ECO:0000313" key="8">
    <source>
        <dbReference type="Proteomes" id="UP001500320"/>
    </source>
</evidence>
<dbReference type="PROSITE" id="PS50893">
    <property type="entry name" value="ABC_TRANSPORTER_2"/>
    <property type="match status" value="1"/>
</dbReference>
<evidence type="ECO:0000256" key="1">
    <source>
        <dbReference type="ARBA" id="ARBA00005417"/>
    </source>
</evidence>
<keyword evidence="8" id="KW-1185">Reference proteome</keyword>
<dbReference type="InterPro" id="IPR003439">
    <property type="entry name" value="ABC_transporter-like_ATP-bd"/>
</dbReference>
<dbReference type="Gene3D" id="3.40.50.300">
    <property type="entry name" value="P-loop containing nucleotide triphosphate hydrolases"/>
    <property type="match status" value="1"/>
</dbReference>
<dbReference type="InterPro" id="IPR003593">
    <property type="entry name" value="AAA+_ATPase"/>
</dbReference>
<accession>A0ABP6MNM1</accession>
<feature type="compositionally biased region" description="Basic and acidic residues" evidence="5">
    <location>
        <begin position="1"/>
        <end position="18"/>
    </location>
</feature>
<dbReference type="InterPro" id="IPR017871">
    <property type="entry name" value="ABC_transporter-like_CS"/>
</dbReference>
<comment type="caution">
    <text evidence="7">The sequence shown here is derived from an EMBL/GenBank/DDBJ whole genome shotgun (WGS) entry which is preliminary data.</text>
</comment>
<dbReference type="GO" id="GO:0005524">
    <property type="term" value="F:ATP binding"/>
    <property type="evidence" value="ECO:0007669"/>
    <property type="project" value="UniProtKB-KW"/>
</dbReference>
<protein>
    <submittedName>
        <fullName evidence="7">ABC transporter ATP-binding protein</fullName>
    </submittedName>
</protein>
<keyword evidence="4 7" id="KW-0067">ATP-binding</keyword>
<evidence type="ECO:0000256" key="4">
    <source>
        <dbReference type="ARBA" id="ARBA00022840"/>
    </source>
</evidence>
<dbReference type="InterPro" id="IPR027417">
    <property type="entry name" value="P-loop_NTPase"/>
</dbReference>
<dbReference type="SMART" id="SM00382">
    <property type="entry name" value="AAA"/>
    <property type="match status" value="1"/>
</dbReference>
<dbReference type="SUPFAM" id="SSF52540">
    <property type="entry name" value="P-loop containing nucleoside triphosphate hydrolases"/>
    <property type="match status" value="1"/>
</dbReference>
<name>A0ABP6MNM1_9ACTN</name>
<keyword evidence="2" id="KW-0813">Transport</keyword>
<dbReference type="RefSeq" id="WP_344856242.1">
    <property type="nucleotide sequence ID" value="NZ_BAAAUT010000005.1"/>
</dbReference>
<dbReference type="PROSITE" id="PS00211">
    <property type="entry name" value="ABC_TRANSPORTER_1"/>
    <property type="match status" value="1"/>
</dbReference>
<sequence>MTTVRTDPRTGRAGRAEPEPGSGTEPEPGSGAGRTGSVTGPAGEPSPPPAGGPPPGEHAIVTRGLTKRFRGGQVAVDRLDLAVPRGSVFGFLGPNGSGKTTTIRMLLGLVEPTAGSCELLGAPVPARAAAVLPRVGALVEGPAFYPYLSGEANLRRYDAADPAADPRTAASRIGLALERVGLGAAAGKRYRAYSLGMRQRLAIAAALLGPRELLILDEPTNGLDPQGTREVRALVSEIAAAGTTVFVSSHLLAEIEQMCTHVGVMRAGRLVAAGSLAGLRAGDRPRIRVETPDGAAAAAVLEGLGLAGVRAGRGEAGAELGEVPPERVTAALVAGGVAVRGLAVHRPSLEDVFVELTGEGFDVDG</sequence>
<evidence type="ECO:0000256" key="5">
    <source>
        <dbReference type="SAM" id="MobiDB-lite"/>
    </source>
</evidence>
<organism evidence="7 8">
    <name type="scientific">Planomonospora alba</name>
    <dbReference type="NCBI Taxonomy" id="161354"/>
    <lineage>
        <taxon>Bacteria</taxon>
        <taxon>Bacillati</taxon>
        <taxon>Actinomycetota</taxon>
        <taxon>Actinomycetes</taxon>
        <taxon>Streptosporangiales</taxon>
        <taxon>Streptosporangiaceae</taxon>
        <taxon>Planomonospora</taxon>
    </lineage>
</organism>
<evidence type="ECO:0000313" key="7">
    <source>
        <dbReference type="EMBL" id="GAA3120606.1"/>
    </source>
</evidence>
<evidence type="ECO:0000259" key="6">
    <source>
        <dbReference type="PROSITE" id="PS50893"/>
    </source>
</evidence>
<evidence type="ECO:0000256" key="2">
    <source>
        <dbReference type="ARBA" id="ARBA00022448"/>
    </source>
</evidence>
<feature type="compositionally biased region" description="Pro residues" evidence="5">
    <location>
        <begin position="44"/>
        <end position="56"/>
    </location>
</feature>
<dbReference type="PANTHER" id="PTHR43335">
    <property type="entry name" value="ABC TRANSPORTER, ATP-BINDING PROTEIN"/>
    <property type="match status" value="1"/>
</dbReference>
<keyword evidence="3" id="KW-0547">Nucleotide-binding</keyword>
<dbReference type="Pfam" id="PF00005">
    <property type="entry name" value="ABC_tran"/>
    <property type="match status" value="1"/>
</dbReference>